<sequence>MTKGFARAAVLAALLSTGTAAYAADVVEPEAPAPIAETPIFSWTGAYVGIVGGYNWGKTDWTFTDTGDNNDFDTNGGSVGGTVGYNYQFPNNVVLGLEGDLSWSGADGSVTCPNPTFSCDSEVKWYGTVRPRLGYAYDRFLPYITGGAAFGNVELTTRDTATNTSVSDDQTRFGWAAGVGLEYAFTDQFTAKLEYLHIDLGKDDYTLSDGAPVEAKWKSDGIRLGFNYKF</sequence>
<feature type="chain" id="PRO_5028944770" evidence="6">
    <location>
        <begin position="24"/>
        <end position="230"/>
    </location>
</feature>
<dbReference type="NCBIfam" id="TIGR01414">
    <property type="entry name" value="autotrans_barl"/>
    <property type="match status" value="1"/>
</dbReference>
<dbReference type="PANTHER" id="PTHR34001:SF3">
    <property type="entry name" value="BLL7405 PROTEIN"/>
    <property type="match status" value="1"/>
</dbReference>
<comment type="similarity">
    <text evidence="5">Belongs to the Omp25/RopB family.</text>
</comment>
<evidence type="ECO:0000256" key="3">
    <source>
        <dbReference type="ARBA" id="ARBA00023136"/>
    </source>
</evidence>
<dbReference type="InterPro" id="IPR006315">
    <property type="entry name" value="OM_autotransptr_brl_dom"/>
</dbReference>
<evidence type="ECO:0000313" key="9">
    <source>
        <dbReference type="Proteomes" id="UP000481252"/>
    </source>
</evidence>
<dbReference type="Pfam" id="PF13505">
    <property type="entry name" value="OMP_b-brl"/>
    <property type="match status" value="1"/>
</dbReference>
<protein>
    <submittedName>
        <fullName evidence="8">Porin family protein</fullName>
    </submittedName>
</protein>
<accession>A0A7C9V9P4</accession>
<dbReference type="InterPro" id="IPR051692">
    <property type="entry name" value="OMP-like"/>
</dbReference>
<feature type="domain" description="Outer membrane protein beta-barrel" evidence="7">
    <location>
        <begin position="17"/>
        <end position="230"/>
    </location>
</feature>
<name>A0A7C9V9P4_9HYPH</name>
<keyword evidence="2 6" id="KW-0732">Signal</keyword>
<dbReference type="InterPro" id="IPR011250">
    <property type="entry name" value="OMP/PagP_B-barrel"/>
</dbReference>
<dbReference type="AlphaFoldDB" id="A0A7C9V9P4"/>
<comment type="caution">
    <text evidence="8">The sequence shown here is derived from an EMBL/GenBank/DDBJ whole genome shotgun (WGS) entry which is preliminary data.</text>
</comment>
<feature type="signal peptide" evidence="6">
    <location>
        <begin position="1"/>
        <end position="23"/>
    </location>
</feature>
<dbReference type="GO" id="GO:0009279">
    <property type="term" value="C:cell outer membrane"/>
    <property type="evidence" value="ECO:0007669"/>
    <property type="project" value="UniProtKB-SubCell"/>
</dbReference>
<evidence type="ECO:0000256" key="6">
    <source>
        <dbReference type="SAM" id="SignalP"/>
    </source>
</evidence>
<proteinExistence type="inferred from homology"/>
<dbReference type="SUPFAM" id="SSF56925">
    <property type="entry name" value="OMPA-like"/>
    <property type="match status" value="1"/>
</dbReference>
<organism evidence="8 9">
    <name type="scientific">Mesorhizobium zhangyense</name>
    <dbReference type="NCBI Taxonomy" id="1776730"/>
    <lineage>
        <taxon>Bacteria</taxon>
        <taxon>Pseudomonadati</taxon>
        <taxon>Pseudomonadota</taxon>
        <taxon>Alphaproteobacteria</taxon>
        <taxon>Hyphomicrobiales</taxon>
        <taxon>Phyllobacteriaceae</taxon>
        <taxon>Mesorhizobium</taxon>
    </lineage>
</organism>
<reference evidence="8 9" key="1">
    <citation type="submission" date="2020-02" db="EMBL/GenBank/DDBJ databases">
        <title>Genome sequence of the type strain CGMCC 1.15528 of Mesorhizobium zhangyense.</title>
        <authorList>
            <person name="Gao J."/>
            <person name="Sun J."/>
        </authorList>
    </citation>
    <scope>NUCLEOTIDE SEQUENCE [LARGE SCALE GENOMIC DNA]</scope>
    <source>
        <strain evidence="8 9">CGMCC 1.15528</strain>
    </source>
</reference>
<evidence type="ECO:0000256" key="5">
    <source>
        <dbReference type="ARBA" id="ARBA00038306"/>
    </source>
</evidence>
<dbReference type="Gene3D" id="2.40.160.20">
    <property type="match status" value="1"/>
</dbReference>
<dbReference type="InterPro" id="IPR027385">
    <property type="entry name" value="Beta-barrel_OMP"/>
</dbReference>
<dbReference type="PANTHER" id="PTHR34001">
    <property type="entry name" value="BLL7405 PROTEIN"/>
    <property type="match status" value="1"/>
</dbReference>
<evidence type="ECO:0000259" key="7">
    <source>
        <dbReference type="Pfam" id="PF13505"/>
    </source>
</evidence>
<dbReference type="EMBL" id="JAAKZG010000002">
    <property type="protein sequence ID" value="NGN40327.1"/>
    <property type="molecule type" value="Genomic_DNA"/>
</dbReference>
<keyword evidence="9" id="KW-1185">Reference proteome</keyword>
<evidence type="ECO:0000256" key="1">
    <source>
        <dbReference type="ARBA" id="ARBA00004442"/>
    </source>
</evidence>
<dbReference type="RefSeq" id="WP_165114859.1">
    <property type="nucleotide sequence ID" value="NZ_JAAKZG010000002.1"/>
</dbReference>
<evidence type="ECO:0000313" key="8">
    <source>
        <dbReference type="EMBL" id="NGN40327.1"/>
    </source>
</evidence>
<keyword evidence="4" id="KW-0998">Cell outer membrane</keyword>
<dbReference type="Proteomes" id="UP000481252">
    <property type="component" value="Unassembled WGS sequence"/>
</dbReference>
<comment type="subcellular location">
    <subcellularLocation>
        <location evidence="1">Cell outer membrane</location>
    </subcellularLocation>
</comment>
<evidence type="ECO:0000256" key="2">
    <source>
        <dbReference type="ARBA" id="ARBA00022729"/>
    </source>
</evidence>
<gene>
    <name evidence="8" type="ORF">G6N74_04560</name>
</gene>
<evidence type="ECO:0000256" key="4">
    <source>
        <dbReference type="ARBA" id="ARBA00023237"/>
    </source>
</evidence>
<keyword evidence="3" id="KW-0472">Membrane</keyword>